<dbReference type="SUPFAM" id="SSF49562">
    <property type="entry name" value="C2 domain (Calcium/lipid-binding domain, CaLB)"/>
    <property type="match status" value="5"/>
</dbReference>
<dbReference type="Pfam" id="PF00168">
    <property type="entry name" value="C2"/>
    <property type="match status" value="6"/>
</dbReference>
<dbReference type="InterPro" id="IPR035892">
    <property type="entry name" value="C2_domain_sf"/>
</dbReference>
<feature type="domain" description="C2" evidence="1">
    <location>
        <begin position="839"/>
        <end position="954"/>
    </location>
</feature>
<evidence type="ECO:0000259" key="1">
    <source>
        <dbReference type="PROSITE" id="PS50004"/>
    </source>
</evidence>
<organism evidence="2">
    <name type="scientific">Trypanosoma congolense (strain IL3000)</name>
    <dbReference type="NCBI Taxonomy" id="1068625"/>
    <lineage>
        <taxon>Eukaryota</taxon>
        <taxon>Discoba</taxon>
        <taxon>Euglenozoa</taxon>
        <taxon>Kinetoplastea</taxon>
        <taxon>Metakinetoplastina</taxon>
        <taxon>Trypanosomatida</taxon>
        <taxon>Trypanosomatidae</taxon>
        <taxon>Trypanosoma</taxon>
        <taxon>Nannomonas</taxon>
    </lineage>
</organism>
<evidence type="ECO:0000313" key="2">
    <source>
        <dbReference type="EMBL" id="CCC94090.1"/>
    </source>
</evidence>
<accession>G0UXH3</accession>
<dbReference type="EMBL" id="HE575323">
    <property type="protein sequence ID" value="CCC94090.1"/>
    <property type="molecule type" value="Genomic_DNA"/>
</dbReference>
<protein>
    <submittedName>
        <fullName evidence="2">Uncharacterized protein TCIL3000_10_8660</fullName>
    </submittedName>
</protein>
<feature type="domain" description="C2" evidence="1">
    <location>
        <begin position="573"/>
        <end position="688"/>
    </location>
</feature>
<dbReference type="InterPro" id="IPR051634">
    <property type="entry name" value="Extended_Synaptotagmin"/>
</dbReference>
<dbReference type="Gene3D" id="2.60.40.150">
    <property type="entry name" value="C2 domain"/>
    <property type="match status" value="3"/>
</dbReference>
<dbReference type="PANTHER" id="PTHR45761">
    <property type="entry name" value="EXTENDED SYNAPTOTAGMIN-LIKE PROTEIN 2, ISOFORM C"/>
    <property type="match status" value="1"/>
</dbReference>
<sequence>MQKLLITIHECHIMHAPSRVAITPCVSVVVGNTLKFSVQSNTNSFCPHFGQCFTTDFVDYSTAIEVLVYSYSIGDAVVSHQLLGTCRVAIRKLFEGRRRVRRKYFLADENGIAGTVCLTMKLEPRYDANRKPSSDVDGRSIRRLLRFLLKHDKSRLCDMDLLLSSVADGELSLGSLPLAANCPSEASWGDHATFEELMGTLCNDYHRGEPPVRSTQVVLEKCTHLEEQTSHHSSNVIVVVRSAAEEFVSSAQPYTISPVWEEPLPSTTFDVVDPETFALDVIVYCVSSSSGLSEVGRGQVYVSTLILGQFSKRIVYIFRNEDIITSCVTGVVHLTLKPIGFGLPPLLGGEAELLHNRFNRFFYRYDRRILQDVDLIVHSQINNGLHELVHNLEAYYGLEQGVAVLFVTIVDANMILTEPSTELDDDEIIVVLTMGDQIRHTSVKHVDANCRTVFDEVFRVDVSRKTDIIRFQVVKAGQEDTVHGTVDFACFKIQNGKESTHTLYLVGAAGTKNAFISGSLTVSMFSEDVGQPHAIDLESEEIYAGRLRRYLERRVPEKLHIVHLVVATVFDIDGFMKEISRDYGAEGPSYVLHLTVVGCRRLRRRLGFSMDAYVMARMGIDRVETRVVRDSTKPDYYEFFDFFFEGLTNTQLTLTVMDRYETGTDKEMGRVVIPMESILPDLQHNHWLPLLKRGLPTGSIIGVSFVVMDLRLNDTTCICSNGNKVLGSKDKPVVVALTNEKSPEVVQTPHKSKMLQPRLSSWAVNLWRTSMRHLWREAHTGDDDGAAPCAARATPTRTKVCLELADIIDDSVCSTSELFLRFKKHGSVSKASRTLNGLLGGHIAPTQKEVLPSLEGMYLVVHLHHCDGVGEGWLIPPSPYVMFTTPAATCVSKVAFQTCSPQYGETFHFPVANPDKEFLCITVITDTSHGKKTVGHCMLSLKNVLRDIPVTRRVALVTPPHGTTLVQCGVVCVTLTGKNFGPCCVLPTDEECRLRQWMYDILTKRAPLELHRLEWYVGQLSFMERKTVWKFIIENVDTQSEGDGVNVLVDIKSVANMHCDGFIVEAGLCYVTAEVNGKKVYRTTSVQGADGSFNFEEKFSVAVPQPFTQFIRFVVCTKVGSKHVYGECVVSPLDFYHNAVYGRTHYVVENAGLPSATPVGYITVVMSCELCERMGIPSLWVGGDHYTKMRDFYYYYLHEELHRVNVDYNNVADVDSHIQTLARIYGPAPGIYHLRLVVLRYICSEVVRGDSYFALEMGLLRFRSLPSTRAAGHALQETFDIVLGLPEKDELHLVILTSSKRIAVDVEIGRTVIPLKNIVRKKACILRLPLIRYARTGRAVSRGFVEVALFTNDFGLSTDQQRPVLHDSLCELIRMEVSRSEPKELHNVPNVLAQMQLQGLRIRNNTIASRLERGVPELGGPTRVVLVGLRFFPVEADYIKIKVKGGKTLLCMEELAHTELSCINKEFLIDEKIAHENTVFTLKVAQQGSVFLRTLCRCDFTLSGCSRENGFIKWLNLFDPMNRAMGELGVQLLSPVSCRPFSPQKEFHSSDVERVTDDIISLLLKHNPEELRKVDVIVNQAAELSMVHRLHRRRLAPHVLATLYCRIQKVLLLHPVQSNLLVRASSGGEVVRVVERTYGERVVEPSEFNEWKDNLYHHIPSFRLDITTVDILRLSVCDADGRQEVELGCAVLSLYALLTPLLYSEGDVFSVPLVKQCADGLEAQAVVVGTMSLSFTTPLYESHTGGTQVDVELPEPRGRFQLKQCLEKVCRTLQYHDANLLVDIHKRICDELVAKTASNEEFSSVIKDLLEPPVVNSKTL</sequence>
<dbReference type="PANTHER" id="PTHR45761:SF1">
    <property type="entry name" value="EXTENDED SYNAPTOTAGMIN-LIKE PROTEIN 2, ISOFORM C"/>
    <property type="match status" value="1"/>
</dbReference>
<dbReference type="VEuPathDB" id="TriTrypDB:TcIL3000_10_8660"/>
<dbReference type="CDD" id="cd00030">
    <property type="entry name" value="C2"/>
    <property type="match status" value="2"/>
</dbReference>
<dbReference type="SMART" id="SM00239">
    <property type="entry name" value="C2"/>
    <property type="match status" value="6"/>
</dbReference>
<gene>
    <name evidence="2" type="ORF">TCIL3000_10_8660</name>
</gene>
<name>G0UXH3_TRYCI</name>
<reference evidence="2" key="1">
    <citation type="journal article" date="2012" name="Proc. Natl. Acad. Sci. U.S.A.">
        <title>Antigenic diversity is generated by distinct evolutionary mechanisms in African trypanosome species.</title>
        <authorList>
            <person name="Jackson A.P."/>
            <person name="Berry A."/>
            <person name="Aslett M."/>
            <person name="Allison H.C."/>
            <person name="Burton P."/>
            <person name="Vavrova-Anderson J."/>
            <person name="Brown R."/>
            <person name="Browne H."/>
            <person name="Corton N."/>
            <person name="Hauser H."/>
            <person name="Gamble J."/>
            <person name="Gilderthorp R."/>
            <person name="Marcello L."/>
            <person name="McQuillan J."/>
            <person name="Otto T.D."/>
            <person name="Quail M.A."/>
            <person name="Sanders M.J."/>
            <person name="van Tonder A."/>
            <person name="Ginger M.L."/>
            <person name="Field M.C."/>
            <person name="Barry J.D."/>
            <person name="Hertz-Fowler C."/>
            <person name="Berriman M."/>
        </authorList>
    </citation>
    <scope>NUCLEOTIDE SEQUENCE</scope>
    <source>
        <strain evidence="2">IL3000</strain>
    </source>
</reference>
<dbReference type="InterPro" id="IPR000008">
    <property type="entry name" value="C2_dom"/>
</dbReference>
<feature type="domain" description="C2" evidence="1">
    <location>
        <begin position="1"/>
        <end position="104"/>
    </location>
</feature>
<dbReference type="PROSITE" id="PS50004">
    <property type="entry name" value="C2"/>
    <property type="match status" value="3"/>
</dbReference>
<proteinExistence type="predicted"/>